<evidence type="ECO:0000313" key="9">
    <source>
        <dbReference type="EMBL" id="RMA78637.1"/>
    </source>
</evidence>
<dbReference type="InterPro" id="IPR029028">
    <property type="entry name" value="Alpha/beta_knot_MTases"/>
</dbReference>
<evidence type="ECO:0000256" key="4">
    <source>
        <dbReference type="ARBA" id="ARBA00022691"/>
    </source>
</evidence>
<dbReference type="GO" id="GO:0005737">
    <property type="term" value="C:cytoplasm"/>
    <property type="evidence" value="ECO:0007669"/>
    <property type="project" value="UniProtKB-SubCell"/>
</dbReference>
<dbReference type="EMBL" id="REFI01000006">
    <property type="protein sequence ID" value="RMA78637.1"/>
    <property type="molecule type" value="Genomic_DNA"/>
</dbReference>
<keyword evidence="3 6" id="KW-0808">Transferase</keyword>
<dbReference type="PIRSF" id="PIRSF029256">
    <property type="entry name" value="SpoU_TrmH_prd"/>
    <property type="match status" value="1"/>
</dbReference>
<feature type="binding site" evidence="6 7">
    <location>
        <position position="136"/>
    </location>
    <ligand>
        <name>S-adenosyl-L-methionine</name>
        <dbReference type="ChEBI" id="CHEBI:59789"/>
    </ligand>
</feature>
<evidence type="ECO:0000259" key="8">
    <source>
        <dbReference type="Pfam" id="PF00588"/>
    </source>
</evidence>
<proteinExistence type="inferred from homology"/>
<evidence type="ECO:0000256" key="2">
    <source>
        <dbReference type="ARBA" id="ARBA00022603"/>
    </source>
</evidence>
<accession>A0A3M0A1V7</accession>
<keyword evidence="10" id="KW-1185">Reference proteome</keyword>
<feature type="domain" description="tRNA/rRNA methyltransferase SpoU type" evidence="8">
    <location>
        <begin position="2"/>
        <end position="148"/>
    </location>
</feature>
<dbReference type="PANTHER" id="PTHR42971">
    <property type="entry name" value="TRNA (CYTIDINE(34)-2'-O)-METHYLTRANSFERASE"/>
    <property type="match status" value="1"/>
</dbReference>
<evidence type="ECO:0000256" key="5">
    <source>
        <dbReference type="ARBA" id="ARBA00022694"/>
    </source>
</evidence>
<dbReference type="EC" id="2.1.1.207" evidence="6"/>
<keyword evidence="4 6" id="KW-0949">S-adenosyl-L-methionine</keyword>
<evidence type="ECO:0000256" key="3">
    <source>
        <dbReference type="ARBA" id="ARBA00022679"/>
    </source>
</evidence>
<evidence type="ECO:0000313" key="10">
    <source>
        <dbReference type="Proteomes" id="UP000267246"/>
    </source>
</evidence>
<reference evidence="9 10" key="1">
    <citation type="submission" date="2018-10" db="EMBL/GenBank/DDBJ databases">
        <title>Genomic Encyclopedia of Archaeal and Bacterial Type Strains, Phase II (KMG-II): from individual species to whole genera.</title>
        <authorList>
            <person name="Goeker M."/>
        </authorList>
    </citation>
    <scope>NUCLEOTIDE SEQUENCE [LARGE SCALE GENOMIC DNA]</scope>
    <source>
        <strain evidence="9 10">ATCC 29870</strain>
    </source>
</reference>
<sequence>MINIILYQPEINGNTANIIRTTFATNSKLHIIKPTGFDLHPHWLKRNGAGHLLSEVPHEIHTNYDAFFKKYKDKNIFYITRYGLKNYTKVNFQKENKKSGEIWVMFGAESTGIPKTIMQKKIKNCLRIPMNGSCRSLNLANSVSIVIFEILRQLKFEGLSEFEVQKGKDFILK</sequence>
<keyword evidence="2 6" id="KW-0489">Methyltransferase</keyword>
<comment type="catalytic activity">
    <reaction evidence="6">
        <text>cytidine(34) in tRNA + S-adenosyl-L-methionine = 2'-O-methylcytidine(34) in tRNA + S-adenosyl-L-homocysteine + H(+)</text>
        <dbReference type="Rhea" id="RHEA:43084"/>
        <dbReference type="Rhea" id="RHEA-COMP:10331"/>
        <dbReference type="Rhea" id="RHEA-COMP:10332"/>
        <dbReference type="ChEBI" id="CHEBI:15378"/>
        <dbReference type="ChEBI" id="CHEBI:57856"/>
        <dbReference type="ChEBI" id="CHEBI:59789"/>
        <dbReference type="ChEBI" id="CHEBI:74495"/>
        <dbReference type="ChEBI" id="CHEBI:82748"/>
        <dbReference type="EC" id="2.1.1.207"/>
    </reaction>
</comment>
<dbReference type="InterPro" id="IPR029026">
    <property type="entry name" value="tRNA_m1G_MTases_N"/>
</dbReference>
<name>A0A3M0A1V7_9BACT</name>
<gene>
    <name evidence="9" type="ORF">JN00_0279</name>
</gene>
<dbReference type="InterPro" id="IPR001537">
    <property type="entry name" value="SpoU_MeTrfase"/>
</dbReference>
<comment type="subcellular location">
    <subcellularLocation>
        <location evidence="6">Cytoplasm</location>
    </subcellularLocation>
</comment>
<dbReference type="AlphaFoldDB" id="A0A3M0A1V7"/>
<keyword evidence="5 6" id="KW-0819">tRNA processing</keyword>
<dbReference type="CDD" id="cd18094">
    <property type="entry name" value="SpoU-like_TrmL"/>
    <property type="match status" value="1"/>
</dbReference>
<evidence type="ECO:0000256" key="6">
    <source>
        <dbReference type="HAMAP-Rule" id="MF_01885"/>
    </source>
</evidence>
<dbReference type="Gene3D" id="3.40.1280.10">
    <property type="match status" value="1"/>
</dbReference>
<dbReference type="PANTHER" id="PTHR42971:SF1">
    <property type="entry name" value="TRNA (CYTIDINE(34)-2'-O)-METHYLTRANSFERASE"/>
    <property type="match status" value="1"/>
</dbReference>
<comment type="function">
    <text evidence="6">Could methylate the ribose at the nucleotide 34 wobble position in tRNA.</text>
</comment>
<organism evidence="9 10">
    <name type="scientific">Metamycoplasma subdolum</name>
    <dbReference type="NCBI Taxonomy" id="92407"/>
    <lineage>
        <taxon>Bacteria</taxon>
        <taxon>Bacillati</taxon>
        <taxon>Mycoplasmatota</taxon>
        <taxon>Mycoplasmoidales</taxon>
        <taxon>Metamycoplasmataceae</taxon>
        <taxon>Metamycoplasma</taxon>
    </lineage>
</organism>
<dbReference type="SUPFAM" id="SSF75217">
    <property type="entry name" value="alpha/beta knot"/>
    <property type="match status" value="1"/>
</dbReference>
<dbReference type="GO" id="GO:0141102">
    <property type="term" value="F:tRNA (5-carboxymethylaminomethyluridine(34)-2'-O)-methyltransferase activity"/>
    <property type="evidence" value="ECO:0007669"/>
    <property type="project" value="RHEA"/>
</dbReference>
<dbReference type="RefSeq" id="WP_121940757.1">
    <property type="nucleotide sequence ID" value="NZ_CP137846.1"/>
</dbReference>
<evidence type="ECO:0000256" key="1">
    <source>
        <dbReference type="ARBA" id="ARBA00022490"/>
    </source>
</evidence>
<dbReference type="GO" id="GO:0002130">
    <property type="term" value="P:wobble position ribose methylation"/>
    <property type="evidence" value="ECO:0007669"/>
    <property type="project" value="TreeGrafter"/>
</dbReference>
<feature type="binding site" evidence="6 7">
    <location>
        <position position="79"/>
    </location>
    <ligand>
        <name>S-adenosyl-L-methionine</name>
        <dbReference type="ChEBI" id="CHEBI:59789"/>
    </ligand>
</feature>
<dbReference type="GO" id="GO:0141098">
    <property type="term" value="F:tRNA (cytidine(34)-2'-O)-methyltransferase activity"/>
    <property type="evidence" value="ECO:0007669"/>
    <property type="project" value="RHEA"/>
</dbReference>
<dbReference type="InterPro" id="IPR016914">
    <property type="entry name" value="TrmL"/>
</dbReference>
<dbReference type="Pfam" id="PF00588">
    <property type="entry name" value="SpoU_methylase"/>
    <property type="match status" value="1"/>
</dbReference>
<comment type="caution">
    <text evidence="9">The sequence shown here is derived from an EMBL/GenBank/DDBJ whole genome shotgun (WGS) entry which is preliminary data.</text>
</comment>
<dbReference type="Proteomes" id="UP000267246">
    <property type="component" value="Unassembled WGS sequence"/>
</dbReference>
<comment type="similarity">
    <text evidence="6">Belongs to the class IV-like SAM-binding methyltransferase superfamily. RNA methyltransferase TrmH family. TrmL subfamily.</text>
</comment>
<evidence type="ECO:0000256" key="7">
    <source>
        <dbReference type="PIRSR" id="PIRSR029256-1"/>
    </source>
</evidence>
<dbReference type="OrthoDB" id="9789043at2"/>
<dbReference type="HAMAP" id="MF_01885">
    <property type="entry name" value="tRNA_methyltr_TrmL"/>
    <property type="match status" value="1"/>
</dbReference>
<comment type="catalytic activity">
    <reaction evidence="6">
        <text>5-carboxymethylaminomethyluridine(34) in tRNA(Leu) + S-adenosyl-L-methionine = 5-carboxymethylaminomethyl-2'-O-methyluridine(34) in tRNA(Leu) + S-adenosyl-L-homocysteine + H(+)</text>
        <dbReference type="Rhea" id="RHEA:43088"/>
        <dbReference type="Rhea" id="RHEA-COMP:10333"/>
        <dbReference type="Rhea" id="RHEA-COMP:10334"/>
        <dbReference type="ChEBI" id="CHEBI:15378"/>
        <dbReference type="ChEBI" id="CHEBI:57856"/>
        <dbReference type="ChEBI" id="CHEBI:59789"/>
        <dbReference type="ChEBI" id="CHEBI:74508"/>
        <dbReference type="ChEBI" id="CHEBI:74511"/>
        <dbReference type="EC" id="2.1.1.207"/>
    </reaction>
</comment>
<keyword evidence="1 6" id="KW-0963">Cytoplasm</keyword>
<feature type="binding site" evidence="6 7">
    <location>
        <position position="107"/>
    </location>
    <ligand>
        <name>S-adenosyl-L-methionine</name>
        <dbReference type="ChEBI" id="CHEBI:59789"/>
    </ligand>
</feature>
<dbReference type="GO" id="GO:0003723">
    <property type="term" value="F:RNA binding"/>
    <property type="evidence" value="ECO:0007669"/>
    <property type="project" value="InterPro"/>
</dbReference>
<protein>
    <recommendedName>
        <fullName evidence="6">Putative tRNA (cytidine(34)-2'-O)-methyltransferase</fullName>
        <ecNumber evidence="6">2.1.1.207</ecNumber>
    </recommendedName>
    <alternativeName>
        <fullName evidence="6">tRNA (cytidine/uridine-2'-O-)-methyltransferase</fullName>
    </alternativeName>
</protein>
<feature type="binding site" evidence="6 7">
    <location>
        <position position="128"/>
    </location>
    <ligand>
        <name>S-adenosyl-L-methionine</name>
        <dbReference type="ChEBI" id="CHEBI:59789"/>
    </ligand>
</feature>